<evidence type="ECO:0000313" key="2">
    <source>
        <dbReference type="EMBL" id="EWC63279.1"/>
    </source>
</evidence>
<name>W7JB38_9PSEU</name>
<gene>
    <name evidence="2" type="ORF">UO65_1493</name>
</gene>
<proteinExistence type="predicted"/>
<dbReference type="EMBL" id="AYXG01000051">
    <property type="protein sequence ID" value="EWC63279.1"/>
    <property type="molecule type" value="Genomic_DNA"/>
</dbReference>
<reference evidence="2 3" key="1">
    <citation type="journal article" date="2014" name="Genome Announc.">
        <title>Draft Genome Sequence of the Antitrypanosomally Active Sponge-Associated Bacterium Actinokineospora sp. Strain EG49.</title>
        <authorList>
            <person name="Harjes J."/>
            <person name="Ryu T."/>
            <person name="Abdelmohsen U.R."/>
            <person name="Moitinho-Silva L."/>
            <person name="Horn H."/>
            <person name="Ravasi T."/>
            <person name="Hentschel U."/>
        </authorList>
    </citation>
    <scope>NUCLEOTIDE SEQUENCE [LARGE SCALE GENOMIC DNA]</scope>
    <source>
        <strain evidence="2 3">EG49</strain>
    </source>
</reference>
<protein>
    <recommendedName>
        <fullName evidence="4">PqqD family protein</fullName>
    </recommendedName>
</protein>
<dbReference type="OrthoDB" id="4515621at2"/>
<feature type="transmembrane region" description="Helical" evidence="1">
    <location>
        <begin position="109"/>
        <end position="133"/>
    </location>
</feature>
<dbReference type="RefSeq" id="WP_035279918.1">
    <property type="nucleotide sequence ID" value="NZ_AYXG01000051.1"/>
</dbReference>
<dbReference type="eggNOG" id="COG1994">
    <property type="taxonomic scope" value="Bacteria"/>
</dbReference>
<dbReference type="STRING" id="909613.UO65_1493"/>
<organism evidence="2 3">
    <name type="scientific">Actinokineospora spheciospongiae</name>
    <dbReference type="NCBI Taxonomy" id="909613"/>
    <lineage>
        <taxon>Bacteria</taxon>
        <taxon>Bacillati</taxon>
        <taxon>Actinomycetota</taxon>
        <taxon>Actinomycetes</taxon>
        <taxon>Pseudonocardiales</taxon>
        <taxon>Pseudonocardiaceae</taxon>
        <taxon>Actinokineospora</taxon>
    </lineage>
</organism>
<feature type="transmembrane region" description="Helical" evidence="1">
    <location>
        <begin position="366"/>
        <end position="390"/>
    </location>
</feature>
<comment type="caution">
    <text evidence="2">The sequence shown here is derived from an EMBL/GenBank/DDBJ whole genome shotgun (WGS) entry which is preliminary data.</text>
</comment>
<feature type="transmembrane region" description="Helical" evidence="1">
    <location>
        <begin position="212"/>
        <end position="234"/>
    </location>
</feature>
<evidence type="ECO:0000256" key="1">
    <source>
        <dbReference type="SAM" id="Phobius"/>
    </source>
</evidence>
<keyword evidence="1" id="KW-1133">Transmembrane helix</keyword>
<keyword evidence="3" id="KW-1185">Reference proteome</keyword>
<feature type="transmembrane region" description="Helical" evidence="1">
    <location>
        <begin position="325"/>
        <end position="346"/>
    </location>
</feature>
<sequence>MTSTAFDLDSPLPLHPLTFHAEDGADDEVTIGRADTGEFGVFPADGAALLARLAGGAPLGEAVAWYEREYGESVDLAEFLEVLDEFGMIVRDGETAAEVAPVRWRRLGVALFSPVAWLLYSAVVIAGIVVMVAVPEVAPSYSHVFFTPSLVAVLLLALLGQIPLILVHESFHALAGRRLGIPSSLRVGRRLIFVVFETSLDGLVAVPRRQRYLPILAGLVADAVCVAGLTLVAAALRDPIGGDAGFAGRVCLSLAFFTLMRLVWQFYFFLRTDLYYLVCTALGCLDLQTVAFAMLRARFARLLRGPARPVDESDWHPRDREVARWYMWFLLAGYAFVLASVAFAIVPAVLLTVDIVVDRVAHEPSALGLADAVAFLVLTFGQFVLAGVLARRERSA</sequence>
<evidence type="ECO:0000313" key="3">
    <source>
        <dbReference type="Proteomes" id="UP000019277"/>
    </source>
</evidence>
<dbReference type="Proteomes" id="UP000019277">
    <property type="component" value="Unassembled WGS sequence"/>
</dbReference>
<evidence type="ECO:0008006" key="4">
    <source>
        <dbReference type="Google" id="ProtNLM"/>
    </source>
</evidence>
<keyword evidence="1" id="KW-0472">Membrane</keyword>
<keyword evidence="1" id="KW-0812">Transmembrane</keyword>
<feature type="transmembrane region" description="Helical" evidence="1">
    <location>
        <begin position="246"/>
        <end position="268"/>
    </location>
</feature>
<dbReference type="PATRIC" id="fig|909613.9.peg.1505"/>
<accession>W7JB38</accession>
<feature type="transmembrane region" description="Helical" evidence="1">
    <location>
        <begin position="145"/>
        <end position="167"/>
    </location>
</feature>
<dbReference type="AlphaFoldDB" id="W7JB38"/>